<dbReference type="InterPro" id="IPR052922">
    <property type="entry name" value="Cytidylate_Kinase-2"/>
</dbReference>
<dbReference type="eggNOG" id="COG0563">
    <property type="taxonomic scope" value="Bacteria"/>
</dbReference>
<evidence type="ECO:0000313" key="1">
    <source>
        <dbReference type="EMBL" id="KFD18447.1"/>
    </source>
</evidence>
<comment type="caution">
    <text evidence="1">The sequence shown here is derived from an EMBL/GenBank/DDBJ whole genome shotgun (WGS) entry which is preliminary data.</text>
</comment>
<accession>A0A085JDA1</accession>
<gene>
    <name evidence="1" type="ORF">GTPT_2637</name>
</gene>
<dbReference type="RefSeq" id="WP_029989334.1">
    <property type="nucleotide sequence ID" value="NZ_ATMJ01000001.1"/>
</dbReference>
<organism evidence="1 2">
    <name type="scientific">Tatumella ptyseos ATCC 33301</name>
    <dbReference type="NCBI Taxonomy" id="1005995"/>
    <lineage>
        <taxon>Bacteria</taxon>
        <taxon>Pseudomonadati</taxon>
        <taxon>Pseudomonadota</taxon>
        <taxon>Gammaproteobacteria</taxon>
        <taxon>Enterobacterales</taxon>
        <taxon>Erwiniaceae</taxon>
        <taxon>Tatumella</taxon>
    </lineage>
</organism>
<dbReference type="SUPFAM" id="SSF52540">
    <property type="entry name" value="P-loop containing nucleoside triphosphate hydrolases"/>
    <property type="match status" value="1"/>
</dbReference>
<dbReference type="Gene3D" id="3.40.50.300">
    <property type="entry name" value="P-loop containing nucleotide triphosphate hydrolases"/>
    <property type="match status" value="1"/>
</dbReference>
<dbReference type="EMBL" id="JMPR01000038">
    <property type="protein sequence ID" value="KFD18447.1"/>
    <property type="molecule type" value="Genomic_DNA"/>
</dbReference>
<sequence length="184" mass="20930">MIPDTFLPLTDLGPRICILGPSNSGKSTLALAIAEKTDSPVVHLDQLFHQPGTRWQERPEAEFLALHESAVQQERWVMEGNYTRYLGSRLARATGLIMLDISMPVMLRRYFYRTLIQKDRAGNVLPAGLRDRLSKEMLKYLLVVTPGKRVQNRTLYHHCSLPKVFLASPAQTAACRQQWQLTKS</sequence>
<name>A0A085JDA1_9GAMM</name>
<proteinExistence type="predicted"/>
<dbReference type="PANTHER" id="PTHR37816">
    <property type="entry name" value="YALI0E33011P"/>
    <property type="match status" value="1"/>
</dbReference>
<dbReference type="OrthoDB" id="5296079at2"/>
<keyword evidence="2" id="KW-1185">Reference proteome</keyword>
<dbReference type="PANTHER" id="PTHR37816:SF1">
    <property type="entry name" value="TOXIN"/>
    <property type="match status" value="1"/>
</dbReference>
<evidence type="ECO:0000313" key="2">
    <source>
        <dbReference type="Proteomes" id="UP000028602"/>
    </source>
</evidence>
<dbReference type="Proteomes" id="UP000028602">
    <property type="component" value="Unassembled WGS sequence"/>
</dbReference>
<reference evidence="1 2" key="1">
    <citation type="submission" date="2014-05" db="EMBL/GenBank/DDBJ databases">
        <title>ATOL: Assembling a taxonomically balanced genome-scale reconstruction of the evolutionary history of the Enterobacteriaceae.</title>
        <authorList>
            <person name="Plunkett G.III."/>
            <person name="Neeno-Eckwall E.C."/>
            <person name="Glasner J.D."/>
            <person name="Perna N.T."/>
        </authorList>
    </citation>
    <scope>NUCLEOTIDE SEQUENCE [LARGE SCALE GENOMIC DNA]</scope>
    <source>
        <strain evidence="1 2">ATCC 33301</strain>
    </source>
</reference>
<dbReference type="InterPro" id="IPR027417">
    <property type="entry name" value="P-loop_NTPase"/>
</dbReference>
<dbReference type="AlphaFoldDB" id="A0A085JDA1"/>
<protein>
    <submittedName>
        <fullName evidence="1">DNA topology modulation protein</fullName>
    </submittedName>
</protein>